<organism evidence="2 3">
    <name type="scientific">Tanacetum coccineum</name>
    <dbReference type="NCBI Taxonomy" id="301880"/>
    <lineage>
        <taxon>Eukaryota</taxon>
        <taxon>Viridiplantae</taxon>
        <taxon>Streptophyta</taxon>
        <taxon>Embryophyta</taxon>
        <taxon>Tracheophyta</taxon>
        <taxon>Spermatophyta</taxon>
        <taxon>Magnoliopsida</taxon>
        <taxon>eudicotyledons</taxon>
        <taxon>Gunneridae</taxon>
        <taxon>Pentapetalae</taxon>
        <taxon>asterids</taxon>
        <taxon>campanulids</taxon>
        <taxon>Asterales</taxon>
        <taxon>Asteraceae</taxon>
        <taxon>Asteroideae</taxon>
        <taxon>Anthemideae</taxon>
        <taxon>Anthemidinae</taxon>
        <taxon>Tanacetum</taxon>
    </lineage>
</organism>
<proteinExistence type="predicted"/>
<dbReference type="EMBL" id="BQNB010009637">
    <property type="protein sequence ID" value="GJS66293.1"/>
    <property type="molecule type" value="Genomic_DNA"/>
</dbReference>
<evidence type="ECO:0000313" key="2">
    <source>
        <dbReference type="EMBL" id="GJS66293.1"/>
    </source>
</evidence>
<reference evidence="2" key="1">
    <citation type="journal article" date="2022" name="Int. J. Mol. Sci.">
        <title>Draft Genome of Tanacetum Coccineum: Genomic Comparison of Closely Related Tanacetum-Family Plants.</title>
        <authorList>
            <person name="Yamashiro T."/>
            <person name="Shiraishi A."/>
            <person name="Nakayama K."/>
            <person name="Satake H."/>
        </authorList>
    </citation>
    <scope>NUCLEOTIDE SEQUENCE</scope>
</reference>
<keyword evidence="1" id="KW-0175">Coiled coil</keyword>
<dbReference type="Proteomes" id="UP001151760">
    <property type="component" value="Unassembled WGS sequence"/>
</dbReference>
<comment type="caution">
    <text evidence="2">The sequence shown here is derived from an EMBL/GenBank/DDBJ whole genome shotgun (WGS) entry which is preliminary data.</text>
</comment>
<protein>
    <submittedName>
        <fullName evidence="2">Uncharacterized protein</fullName>
    </submittedName>
</protein>
<reference evidence="2" key="2">
    <citation type="submission" date="2022-01" db="EMBL/GenBank/DDBJ databases">
        <authorList>
            <person name="Yamashiro T."/>
            <person name="Shiraishi A."/>
            <person name="Satake H."/>
            <person name="Nakayama K."/>
        </authorList>
    </citation>
    <scope>NUCLEOTIDE SEQUENCE</scope>
</reference>
<gene>
    <name evidence="2" type="ORF">Tco_0680857</name>
</gene>
<accession>A0ABQ4XMW0</accession>
<keyword evidence="3" id="KW-1185">Reference proteome</keyword>
<feature type="coiled-coil region" evidence="1">
    <location>
        <begin position="230"/>
        <end position="257"/>
    </location>
</feature>
<name>A0ABQ4XMW0_9ASTR</name>
<sequence length="328" mass="37856">MRSFRSASSGYSKSLFIGSYCIADDIIMDAPKVEASQMERPSTVSEVDILRFKVLKPYETELNMRQRDGLEPLKDYDTKHPSYLTGKANVVPTHLVENWDDCLFDYIILHDLERLDVVLCVRGFWWLLGGVGIELTHATDSKIAQRVDDRYVFQMIGTSREGYDVKLIVLIYYSSEIRSLRLVIGKDYRKLAELVLVKYSISSSKPVKHVVHLSCWMKERERLIEGPVLIEITNEKVAVAKEKLKEARSRQKSYADKHRRDLEFQVGDRVFLNVSPFRGVKRFGSKAKLVLDSSIQPGYCPLSEEPESVLDRQERVMRNKVIPFMKIL</sequence>
<evidence type="ECO:0000313" key="3">
    <source>
        <dbReference type="Proteomes" id="UP001151760"/>
    </source>
</evidence>
<evidence type="ECO:0000256" key="1">
    <source>
        <dbReference type="SAM" id="Coils"/>
    </source>
</evidence>